<evidence type="ECO:0000256" key="1">
    <source>
        <dbReference type="SAM" id="Phobius"/>
    </source>
</evidence>
<gene>
    <name evidence="2" type="ORF">A2633_03530</name>
</gene>
<organism evidence="2 3">
    <name type="scientific">Candidatus Sungbacteria bacterium RIFCSPHIGHO2_01_FULL_47_32</name>
    <dbReference type="NCBI Taxonomy" id="1802264"/>
    <lineage>
        <taxon>Bacteria</taxon>
        <taxon>Candidatus Sungiibacteriota</taxon>
    </lineage>
</organism>
<protein>
    <submittedName>
        <fullName evidence="2">Uncharacterized protein</fullName>
    </submittedName>
</protein>
<dbReference type="EMBL" id="MHQC01000033">
    <property type="protein sequence ID" value="OGZ94536.1"/>
    <property type="molecule type" value="Genomic_DNA"/>
</dbReference>
<evidence type="ECO:0000313" key="3">
    <source>
        <dbReference type="Proteomes" id="UP000177152"/>
    </source>
</evidence>
<comment type="caution">
    <text evidence="2">The sequence shown here is derived from an EMBL/GenBank/DDBJ whole genome shotgun (WGS) entry which is preliminary data.</text>
</comment>
<evidence type="ECO:0000313" key="2">
    <source>
        <dbReference type="EMBL" id="OGZ94536.1"/>
    </source>
</evidence>
<feature type="transmembrane region" description="Helical" evidence="1">
    <location>
        <begin position="40"/>
        <end position="62"/>
    </location>
</feature>
<dbReference type="Proteomes" id="UP000177152">
    <property type="component" value="Unassembled WGS sequence"/>
</dbReference>
<accession>A0A1G2K550</accession>
<keyword evidence="1" id="KW-0472">Membrane</keyword>
<keyword evidence="1" id="KW-0812">Transmembrane</keyword>
<name>A0A1G2K550_9BACT</name>
<keyword evidence="1" id="KW-1133">Transmembrane helix</keyword>
<dbReference type="AlphaFoldDB" id="A0A1G2K550"/>
<proteinExistence type="predicted"/>
<sequence length="82" mass="9422">MAPTLACVDFRYEKSQKFGFFRKLWRNEAVCSKSRNEPQIFGQIHFLFFLPAVGFYGFAPCAKPPSRGAKPRGNISEKVEKF</sequence>
<reference evidence="2 3" key="1">
    <citation type="journal article" date="2016" name="Nat. Commun.">
        <title>Thousands of microbial genomes shed light on interconnected biogeochemical processes in an aquifer system.</title>
        <authorList>
            <person name="Anantharaman K."/>
            <person name="Brown C.T."/>
            <person name="Hug L.A."/>
            <person name="Sharon I."/>
            <person name="Castelle C.J."/>
            <person name="Probst A.J."/>
            <person name="Thomas B.C."/>
            <person name="Singh A."/>
            <person name="Wilkins M.J."/>
            <person name="Karaoz U."/>
            <person name="Brodie E.L."/>
            <person name="Williams K.H."/>
            <person name="Hubbard S.S."/>
            <person name="Banfield J.F."/>
        </authorList>
    </citation>
    <scope>NUCLEOTIDE SEQUENCE [LARGE SCALE GENOMIC DNA]</scope>
</reference>